<gene>
    <name evidence="11" type="primary">tar</name>
    <name evidence="11" type="ORF">FEMY_17230</name>
</gene>
<dbReference type="SUPFAM" id="SSF55785">
    <property type="entry name" value="PYP-like sensor domain (PAS domain)"/>
    <property type="match status" value="1"/>
</dbReference>
<evidence type="ECO:0000313" key="12">
    <source>
        <dbReference type="Proteomes" id="UP000075653"/>
    </source>
</evidence>
<evidence type="ECO:0000259" key="9">
    <source>
        <dbReference type="PROSITE" id="PS50112"/>
    </source>
</evidence>
<evidence type="ECO:0000256" key="4">
    <source>
        <dbReference type="PROSITE-ProRule" id="PRU00284"/>
    </source>
</evidence>
<dbReference type="GO" id="GO:0007165">
    <property type="term" value="P:signal transduction"/>
    <property type="evidence" value="ECO:0007669"/>
    <property type="project" value="UniProtKB-KW"/>
</dbReference>
<dbReference type="InterPro" id="IPR035965">
    <property type="entry name" value="PAS-like_dom_sf"/>
</dbReference>
<feature type="region of interest" description="Disordered" evidence="6">
    <location>
        <begin position="946"/>
        <end position="974"/>
    </location>
</feature>
<dbReference type="AlphaFoldDB" id="A0A149VX38"/>
<evidence type="ECO:0000256" key="5">
    <source>
        <dbReference type="SAM" id="Coils"/>
    </source>
</evidence>
<dbReference type="Gene3D" id="3.30.450.20">
    <property type="entry name" value="PAS domain"/>
    <property type="match status" value="2"/>
</dbReference>
<dbReference type="NCBIfam" id="TIGR00229">
    <property type="entry name" value="sensory_box"/>
    <property type="match status" value="1"/>
</dbReference>
<feature type="coiled-coil region" evidence="5">
    <location>
        <begin position="651"/>
        <end position="731"/>
    </location>
</feature>
<dbReference type="Gene3D" id="6.10.340.10">
    <property type="match status" value="1"/>
</dbReference>
<dbReference type="SMART" id="SM00091">
    <property type="entry name" value="PAS"/>
    <property type="match status" value="2"/>
</dbReference>
<proteinExistence type="inferred from homology"/>
<dbReference type="PROSITE" id="PS50885">
    <property type="entry name" value="HAMP"/>
    <property type="match status" value="2"/>
</dbReference>
<feature type="domain" description="PAS" evidence="9">
    <location>
        <begin position="25"/>
        <end position="76"/>
    </location>
</feature>
<evidence type="ECO:0000256" key="2">
    <source>
        <dbReference type="ARBA" id="ARBA00022481"/>
    </source>
</evidence>
<dbReference type="InterPro" id="IPR000014">
    <property type="entry name" value="PAS"/>
</dbReference>
<dbReference type="Pfam" id="PF00015">
    <property type="entry name" value="MCPsignal"/>
    <property type="match status" value="1"/>
</dbReference>
<evidence type="ECO:0000256" key="6">
    <source>
        <dbReference type="SAM" id="MobiDB-lite"/>
    </source>
</evidence>
<feature type="domain" description="HAMP" evidence="10">
    <location>
        <begin position="618"/>
        <end position="670"/>
    </location>
</feature>
<feature type="transmembrane region" description="Helical" evidence="7">
    <location>
        <begin position="171"/>
        <end position="191"/>
    </location>
</feature>
<dbReference type="SUPFAM" id="SSF58104">
    <property type="entry name" value="Methyl-accepting chemotaxis protein (MCP) signaling domain"/>
    <property type="match status" value="1"/>
</dbReference>
<dbReference type="GO" id="GO:0004888">
    <property type="term" value="F:transmembrane signaling receptor activity"/>
    <property type="evidence" value="ECO:0007669"/>
    <property type="project" value="TreeGrafter"/>
</dbReference>
<dbReference type="GO" id="GO:0005886">
    <property type="term" value="C:plasma membrane"/>
    <property type="evidence" value="ECO:0007669"/>
    <property type="project" value="TreeGrafter"/>
</dbReference>
<dbReference type="CDD" id="cd00130">
    <property type="entry name" value="PAS"/>
    <property type="match status" value="1"/>
</dbReference>
<dbReference type="PANTHER" id="PTHR43531">
    <property type="entry name" value="PROTEIN ICFG"/>
    <property type="match status" value="1"/>
</dbReference>
<keyword evidence="12" id="KW-1185">Reference proteome</keyword>
<dbReference type="InterPro" id="IPR004089">
    <property type="entry name" value="MCPsignal_dom"/>
</dbReference>
<dbReference type="PROSITE" id="PS50111">
    <property type="entry name" value="CHEMOTAXIS_TRANSDUC_2"/>
    <property type="match status" value="1"/>
</dbReference>
<protein>
    <submittedName>
        <fullName evidence="11">Methyl-accepting chemotaxis protein II</fullName>
    </submittedName>
</protein>
<keyword evidence="7" id="KW-1133">Transmembrane helix</keyword>
<feature type="transmembrane region" description="Helical" evidence="7">
    <location>
        <begin position="374"/>
        <end position="398"/>
    </location>
</feature>
<dbReference type="STRING" id="1789004.FEMY_17230"/>
<dbReference type="InterPro" id="IPR003660">
    <property type="entry name" value="HAMP_dom"/>
</dbReference>
<dbReference type="CDD" id="cd11386">
    <property type="entry name" value="MCP_signal"/>
    <property type="match status" value="1"/>
</dbReference>
<dbReference type="Pfam" id="PF13188">
    <property type="entry name" value="PAS_8"/>
    <property type="match status" value="1"/>
</dbReference>
<comment type="subcellular location">
    <subcellularLocation>
        <location evidence="1">Membrane</location>
    </subcellularLocation>
</comment>
<dbReference type="CDD" id="cd06225">
    <property type="entry name" value="HAMP"/>
    <property type="match status" value="1"/>
</dbReference>
<keyword evidence="2" id="KW-0488">Methylation</keyword>
<dbReference type="EMBL" id="LRRD01000039">
    <property type="protein sequence ID" value="KXW57738.1"/>
    <property type="molecule type" value="Genomic_DNA"/>
</dbReference>
<dbReference type="Pfam" id="PF00672">
    <property type="entry name" value="HAMP"/>
    <property type="match status" value="1"/>
</dbReference>
<dbReference type="Gene3D" id="1.10.287.950">
    <property type="entry name" value="Methyl-accepting chemotaxis protein"/>
    <property type="match status" value="1"/>
</dbReference>
<comment type="caution">
    <text evidence="11">The sequence shown here is derived from an EMBL/GenBank/DDBJ whole genome shotgun (WGS) entry which is preliminary data.</text>
</comment>
<name>A0A149VX38_9PROT</name>
<dbReference type="RefSeq" id="WP_062188253.1">
    <property type="nucleotide sequence ID" value="NZ_LRRD01000039.1"/>
</dbReference>
<dbReference type="Pfam" id="PF18947">
    <property type="entry name" value="HAMP_2"/>
    <property type="match status" value="1"/>
</dbReference>
<dbReference type="SUPFAM" id="SSF158472">
    <property type="entry name" value="HAMP domain-like"/>
    <property type="match status" value="1"/>
</dbReference>
<feature type="domain" description="Methyl-accepting transducer" evidence="8">
    <location>
        <begin position="675"/>
        <end position="904"/>
    </location>
</feature>
<dbReference type="Pfam" id="PF08447">
    <property type="entry name" value="PAS_3"/>
    <property type="match status" value="1"/>
</dbReference>
<dbReference type="PANTHER" id="PTHR43531:SF14">
    <property type="entry name" value="METHYL-ACCEPTING CHEMOTAXIS PROTEIN I-RELATED"/>
    <property type="match status" value="1"/>
</dbReference>
<accession>A0A149VX38</accession>
<dbReference type="PATRIC" id="fig|1789004.3.peg.1758"/>
<dbReference type="InterPro" id="IPR051310">
    <property type="entry name" value="MCP_chemotaxis"/>
</dbReference>
<dbReference type="SMART" id="SM00283">
    <property type="entry name" value="MA"/>
    <property type="match status" value="1"/>
</dbReference>
<evidence type="ECO:0000259" key="10">
    <source>
        <dbReference type="PROSITE" id="PS50885"/>
    </source>
</evidence>
<keyword evidence="7" id="KW-0812">Transmembrane</keyword>
<sequence length="974" mass="107861">MRINLPVTNVEYEFGENFIMVSKADLKGHMTYANPCFIEASGCSEQELIGQPHNLVRHPDMPEEVFRDLWQTLEKGLPWTGLIKNRRKNGDFYWVQANVTPIQEMGDCVGYLSVRTKPSRQKIEETERIYRLFKEKKQGRLRIEEGRVVKVGVLGGHLRRWRHGLSENQRILWSFLAMLIALLAVGALTWWDGKVSEANMDEIVNRRVIFVHDLVELKFLVAQNQLQMSDLLNHSAVSAPPIMGTKPEILHREGGAAPEPLPIHQLDDSVADFKVVSQALFSSLSVNVAADEPAKTQLKDLQILLESYGRQGLDPLLDLLHQGDHASAKALMGQELRTLQAQMYQQLETMNDREVDALRTAYAREQDRRHLLRLIQAGIGALSVVVAILLVVLLMRYLTRSMRSASEVMARIAQGHYDNNIVVEQKDKIGQLMYAIKSMQTRMGFEVMESRRLLDENSRVRVGLNNVSASVMIADLQHRIIFVNKSAHELLRAVQGDIRRDLPRFEADALLGSSINDFYENSAHQSRLLEQLRDSQQTCLELGGHTFQLTFSVVLNERNERLGYVVEWLDRTAELAMEEDVNSVIESAVQGDFSKLIPVEGKEGFLLRVSEGINGFINSTSSSLKEVSRVLSSLSQGDLTQSITRDYQGIFERMKQDVNAAVEQLATLIQQVNDSADTINAACKEVASGSADLSSRTEEQAASLEETAASMEELTSTVKQNAENARQANQLARNAQDVATTGGAVVAQVVQTMGDIGACSKKIVDIIGVIDGIAFQTNILALNAAVEAARAGEQGRGFAVVASEVRNLAQRSAAAAKEIKGLIGDSVGKVEVGVGLVEKAGRTMTDVVISVTRVTDIMGEIAAASTEQSRGIEQVNVSITQMDDTTQQNAALVEEEAAAAASLEEQAESLKRLMGTFRIHQSPVTSGKTIHNLSRTMRDFPRLMAQEARTEPRRPMVLGVQKPADSEDGDWQEF</sequence>
<evidence type="ECO:0000313" key="11">
    <source>
        <dbReference type="EMBL" id="KXW57738.1"/>
    </source>
</evidence>
<reference evidence="11 12" key="1">
    <citation type="submission" date="2016-01" db="EMBL/GenBank/DDBJ databases">
        <title>Genome sequence of the acidophilic iron oxidising Ferrovum strain Z-31.</title>
        <authorList>
            <person name="Poehlein A."/>
            <person name="Ullrich S.R."/>
            <person name="Schloemann M."/>
            <person name="Muehling M."/>
            <person name="Daniel R."/>
        </authorList>
    </citation>
    <scope>NUCLEOTIDE SEQUENCE [LARGE SCALE GENOMIC DNA]</scope>
    <source>
        <strain evidence="11 12">Z-31</strain>
    </source>
</reference>
<dbReference type="PROSITE" id="PS50112">
    <property type="entry name" value="PAS"/>
    <property type="match status" value="1"/>
</dbReference>
<dbReference type="SMART" id="SM00304">
    <property type="entry name" value="HAMP"/>
    <property type="match status" value="2"/>
</dbReference>
<dbReference type="InterPro" id="IPR013655">
    <property type="entry name" value="PAS_fold_3"/>
</dbReference>
<evidence type="ECO:0000256" key="7">
    <source>
        <dbReference type="SAM" id="Phobius"/>
    </source>
</evidence>
<feature type="domain" description="HAMP" evidence="10">
    <location>
        <begin position="396"/>
        <end position="448"/>
    </location>
</feature>
<organism evidence="11 12">
    <name type="scientific">Ferrovum myxofaciens</name>
    <dbReference type="NCBI Taxonomy" id="416213"/>
    <lineage>
        <taxon>Bacteria</taxon>
        <taxon>Pseudomonadati</taxon>
        <taxon>Pseudomonadota</taxon>
        <taxon>Betaproteobacteria</taxon>
        <taxon>Ferrovales</taxon>
        <taxon>Ferrovaceae</taxon>
        <taxon>Ferrovum</taxon>
    </lineage>
</organism>
<dbReference type="FunFam" id="1.10.287.950:FF:000001">
    <property type="entry name" value="Methyl-accepting chemotaxis sensory transducer"/>
    <property type="match status" value="1"/>
</dbReference>
<evidence type="ECO:0000256" key="3">
    <source>
        <dbReference type="ARBA" id="ARBA00029447"/>
    </source>
</evidence>
<evidence type="ECO:0000256" key="1">
    <source>
        <dbReference type="ARBA" id="ARBA00004370"/>
    </source>
</evidence>
<keyword evidence="5" id="KW-0175">Coiled coil</keyword>
<dbReference type="GO" id="GO:0006935">
    <property type="term" value="P:chemotaxis"/>
    <property type="evidence" value="ECO:0007669"/>
    <property type="project" value="TreeGrafter"/>
</dbReference>
<dbReference type="Proteomes" id="UP000075653">
    <property type="component" value="Unassembled WGS sequence"/>
</dbReference>
<evidence type="ECO:0000259" key="8">
    <source>
        <dbReference type="PROSITE" id="PS50111"/>
    </source>
</evidence>
<keyword evidence="4" id="KW-0807">Transducer</keyword>
<comment type="similarity">
    <text evidence="3">Belongs to the methyl-accepting chemotaxis (MCP) protein family.</text>
</comment>
<keyword evidence="7" id="KW-0472">Membrane</keyword>